<name>A0A3P7HY87_STRVU</name>
<protein>
    <submittedName>
        <fullName evidence="2">Uncharacterized protein</fullName>
    </submittedName>
</protein>
<evidence type="ECO:0000313" key="2">
    <source>
        <dbReference type="EMBL" id="VDM66021.1"/>
    </source>
</evidence>
<feature type="compositionally biased region" description="Polar residues" evidence="1">
    <location>
        <begin position="1"/>
        <end position="10"/>
    </location>
</feature>
<keyword evidence="3" id="KW-1185">Reference proteome</keyword>
<evidence type="ECO:0000313" key="3">
    <source>
        <dbReference type="Proteomes" id="UP000270094"/>
    </source>
</evidence>
<reference evidence="2 3" key="1">
    <citation type="submission" date="2018-11" db="EMBL/GenBank/DDBJ databases">
        <authorList>
            <consortium name="Pathogen Informatics"/>
        </authorList>
    </citation>
    <scope>NUCLEOTIDE SEQUENCE [LARGE SCALE GENOMIC DNA]</scope>
</reference>
<dbReference type="AlphaFoldDB" id="A0A3P7HY87"/>
<proteinExistence type="predicted"/>
<dbReference type="Proteomes" id="UP000270094">
    <property type="component" value="Unassembled WGS sequence"/>
</dbReference>
<evidence type="ECO:0000256" key="1">
    <source>
        <dbReference type="SAM" id="MobiDB-lite"/>
    </source>
</evidence>
<organism evidence="2 3">
    <name type="scientific">Strongylus vulgaris</name>
    <name type="common">Blood worm</name>
    <dbReference type="NCBI Taxonomy" id="40348"/>
    <lineage>
        <taxon>Eukaryota</taxon>
        <taxon>Metazoa</taxon>
        <taxon>Ecdysozoa</taxon>
        <taxon>Nematoda</taxon>
        <taxon>Chromadorea</taxon>
        <taxon>Rhabditida</taxon>
        <taxon>Rhabditina</taxon>
        <taxon>Rhabditomorpha</taxon>
        <taxon>Strongyloidea</taxon>
        <taxon>Strongylidae</taxon>
        <taxon>Strongylus</taxon>
    </lineage>
</organism>
<accession>A0A3P7HY87</accession>
<dbReference type="EMBL" id="UYYB01001900">
    <property type="protein sequence ID" value="VDM66021.1"/>
    <property type="molecule type" value="Genomic_DNA"/>
</dbReference>
<feature type="compositionally biased region" description="Polar residues" evidence="1">
    <location>
        <begin position="23"/>
        <end position="32"/>
    </location>
</feature>
<gene>
    <name evidence="2" type="ORF">SVUK_LOCUS1019</name>
</gene>
<feature type="region of interest" description="Disordered" evidence="1">
    <location>
        <begin position="1"/>
        <end position="32"/>
    </location>
</feature>
<sequence>MLRSRSATTELTEDPHERIRRLNGQNGSNQTESNVNPMWFPYIQQNNGVGTQDAANAALMNYYTQQAMNAMLNNPAHPQTMPALNQFMNWNSLPPYNTSQPFRNVCPHCVKDVVGEFTDTFIDAFLKGIAGKMRALPSQQPCHHHRHLLEGIGVSSHSDSSATIPAYANAET</sequence>